<organism evidence="1 2">
    <name type="scientific">Heterobasidion irregulare (strain TC 32-1)</name>
    <dbReference type="NCBI Taxonomy" id="747525"/>
    <lineage>
        <taxon>Eukaryota</taxon>
        <taxon>Fungi</taxon>
        <taxon>Dikarya</taxon>
        <taxon>Basidiomycota</taxon>
        <taxon>Agaricomycotina</taxon>
        <taxon>Agaricomycetes</taxon>
        <taxon>Russulales</taxon>
        <taxon>Bondarzewiaceae</taxon>
        <taxon>Heterobasidion</taxon>
        <taxon>Heterobasidion annosum species complex</taxon>
    </lineage>
</organism>
<proteinExistence type="predicted"/>
<dbReference type="AlphaFoldDB" id="W4JP36"/>
<sequence length="306" mass="33082">MFSFFRTLNVPRAEYVSLARAGEGDSGEDDALLSTPRSASPGIHKRFPTYHVPGLGLKSYILIGLLASLLMLNVSLLPFTLSRAAVSEAALRRLPYPDQRLGLERAAKAMPRPKAYAYQWPDKIARLSQKLKHSVYGAGSQVTITVEDTTLMRFPVPETGSDRCAIMWTPPPPLGVRKQDLTTKGDVTEIEVWSVIAPHGAAPSAGMASVDDMDWDALSWATRPVRGELLGTLDLTARPNATTVEFACPMPAMHGHGGGGGPARLTVELRCLRVACYVEFMQVPFFPKMGECCVGVLVSGVGAVRC</sequence>
<keyword evidence="2" id="KW-1185">Reference proteome</keyword>
<dbReference type="EMBL" id="KI925467">
    <property type="protein sequence ID" value="ETW74651.1"/>
    <property type="molecule type" value="Genomic_DNA"/>
</dbReference>
<reference evidence="1 2" key="1">
    <citation type="journal article" date="2012" name="New Phytol.">
        <title>Insight into trade-off between wood decay and parasitism from the genome of a fungal forest pathogen.</title>
        <authorList>
            <person name="Olson A."/>
            <person name="Aerts A."/>
            <person name="Asiegbu F."/>
            <person name="Belbahri L."/>
            <person name="Bouzid O."/>
            <person name="Broberg A."/>
            <person name="Canback B."/>
            <person name="Coutinho P.M."/>
            <person name="Cullen D."/>
            <person name="Dalman K."/>
            <person name="Deflorio G."/>
            <person name="van Diepen L.T."/>
            <person name="Dunand C."/>
            <person name="Duplessis S."/>
            <person name="Durling M."/>
            <person name="Gonthier P."/>
            <person name="Grimwood J."/>
            <person name="Fossdal C.G."/>
            <person name="Hansson D."/>
            <person name="Henrissat B."/>
            <person name="Hietala A."/>
            <person name="Himmelstrand K."/>
            <person name="Hoffmeister D."/>
            <person name="Hogberg N."/>
            <person name="James T.Y."/>
            <person name="Karlsson M."/>
            <person name="Kohler A."/>
            <person name="Kues U."/>
            <person name="Lee Y.H."/>
            <person name="Lin Y.C."/>
            <person name="Lind M."/>
            <person name="Lindquist E."/>
            <person name="Lombard V."/>
            <person name="Lucas S."/>
            <person name="Lunden K."/>
            <person name="Morin E."/>
            <person name="Murat C."/>
            <person name="Park J."/>
            <person name="Raffaello T."/>
            <person name="Rouze P."/>
            <person name="Salamov A."/>
            <person name="Schmutz J."/>
            <person name="Solheim H."/>
            <person name="Stahlberg J."/>
            <person name="Velez H."/>
            <person name="de Vries R.P."/>
            <person name="Wiebenga A."/>
            <person name="Woodward S."/>
            <person name="Yakovlev I."/>
            <person name="Garbelotto M."/>
            <person name="Martin F."/>
            <person name="Grigoriev I.V."/>
            <person name="Stenlid J."/>
        </authorList>
    </citation>
    <scope>NUCLEOTIDE SEQUENCE [LARGE SCALE GENOMIC DNA]</scope>
    <source>
        <strain evidence="1 2">TC 32-1</strain>
    </source>
</reference>
<dbReference type="RefSeq" id="XP_009553146.1">
    <property type="nucleotide sequence ID" value="XM_009554851.1"/>
</dbReference>
<dbReference type="STRING" id="747525.W4JP36"/>
<accession>W4JP36</accession>
<evidence type="ECO:0000313" key="2">
    <source>
        <dbReference type="Proteomes" id="UP000030671"/>
    </source>
</evidence>
<dbReference type="eggNOG" id="ENOG502S50U">
    <property type="taxonomic scope" value="Eukaryota"/>
</dbReference>
<dbReference type="GeneID" id="20671753"/>
<dbReference type="OrthoDB" id="8300214at2759"/>
<gene>
    <name evidence="1" type="ORF">HETIRDRAFT_332637</name>
</gene>
<dbReference type="InParanoid" id="W4JP36"/>
<evidence type="ECO:0008006" key="3">
    <source>
        <dbReference type="Google" id="ProtNLM"/>
    </source>
</evidence>
<dbReference type="KEGG" id="hir:HETIRDRAFT_332637"/>
<dbReference type="Proteomes" id="UP000030671">
    <property type="component" value="Unassembled WGS sequence"/>
</dbReference>
<dbReference type="HOGENOM" id="CLU_081613_0_0_1"/>
<evidence type="ECO:0000313" key="1">
    <source>
        <dbReference type="EMBL" id="ETW74651.1"/>
    </source>
</evidence>
<name>W4JP36_HETIT</name>
<protein>
    <recommendedName>
        <fullName evidence="3">Ubiquitin 3 binding protein But2 C-terminal domain-containing protein</fullName>
    </recommendedName>
</protein>